<comment type="caution">
    <text evidence="2">The sequence shown here is derived from an EMBL/GenBank/DDBJ whole genome shotgun (WGS) entry which is preliminary data.</text>
</comment>
<keyword evidence="3" id="KW-1185">Reference proteome</keyword>
<organism evidence="2 3">
    <name type="scientific">Trichonephila clavata</name>
    <name type="common">Joro spider</name>
    <name type="synonym">Nephila clavata</name>
    <dbReference type="NCBI Taxonomy" id="2740835"/>
    <lineage>
        <taxon>Eukaryota</taxon>
        <taxon>Metazoa</taxon>
        <taxon>Ecdysozoa</taxon>
        <taxon>Arthropoda</taxon>
        <taxon>Chelicerata</taxon>
        <taxon>Arachnida</taxon>
        <taxon>Araneae</taxon>
        <taxon>Araneomorphae</taxon>
        <taxon>Entelegynae</taxon>
        <taxon>Araneoidea</taxon>
        <taxon>Nephilidae</taxon>
        <taxon>Trichonephila</taxon>
    </lineage>
</organism>
<evidence type="ECO:0000313" key="3">
    <source>
        <dbReference type="Proteomes" id="UP000887116"/>
    </source>
</evidence>
<name>A0A8X6KNX8_TRICU</name>
<gene>
    <name evidence="2" type="ORF">TNCT_150191</name>
</gene>
<evidence type="ECO:0000256" key="1">
    <source>
        <dbReference type="SAM" id="MobiDB-lite"/>
    </source>
</evidence>
<dbReference type="EMBL" id="BMAO01032357">
    <property type="protein sequence ID" value="GFQ81725.1"/>
    <property type="molecule type" value="Genomic_DNA"/>
</dbReference>
<feature type="region of interest" description="Disordered" evidence="1">
    <location>
        <begin position="1"/>
        <end position="69"/>
    </location>
</feature>
<reference evidence="2" key="1">
    <citation type="submission" date="2020-07" db="EMBL/GenBank/DDBJ databases">
        <title>Multicomponent nature underlies the extraordinary mechanical properties of spider dragline silk.</title>
        <authorList>
            <person name="Kono N."/>
            <person name="Nakamura H."/>
            <person name="Mori M."/>
            <person name="Yoshida Y."/>
            <person name="Ohtoshi R."/>
            <person name="Malay A.D."/>
            <person name="Moran D.A.P."/>
            <person name="Tomita M."/>
            <person name="Numata K."/>
            <person name="Arakawa K."/>
        </authorList>
    </citation>
    <scope>NUCLEOTIDE SEQUENCE</scope>
</reference>
<dbReference type="AlphaFoldDB" id="A0A8X6KNX8"/>
<evidence type="ECO:0000313" key="2">
    <source>
        <dbReference type="EMBL" id="GFQ81725.1"/>
    </source>
</evidence>
<sequence>MGYSRNQVYPQRSASYHHHSSFIPQRPTMYPRNQRISQQRPAELRPDAPTFQPSQRLSENNIIIQPHQR</sequence>
<protein>
    <submittedName>
        <fullName evidence="2">Uncharacterized protein</fullName>
    </submittedName>
</protein>
<feature type="compositionally biased region" description="Polar residues" evidence="1">
    <location>
        <begin position="51"/>
        <end position="63"/>
    </location>
</feature>
<accession>A0A8X6KNX8</accession>
<dbReference type="Proteomes" id="UP000887116">
    <property type="component" value="Unassembled WGS sequence"/>
</dbReference>
<feature type="compositionally biased region" description="Polar residues" evidence="1">
    <location>
        <begin position="1"/>
        <end position="14"/>
    </location>
</feature>
<proteinExistence type="predicted"/>